<dbReference type="InterPro" id="IPR002557">
    <property type="entry name" value="Chitin-bd_dom"/>
</dbReference>
<sequence>MTLKIALTTAVLAIAPGLAAAECNWSKQVSMTCAAGTVYDSESQSCVPVSS</sequence>
<proteinExistence type="predicted"/>
<dbReference type="GO" id="GO:0008061">
    <property type="term" value="F:chitin binding"/>
    <property type="evidence" value="ECO:0007669"/>
    <property type="project" value="InterPro"/>
</dbReference>
<dbReference type="InterPro" id="IPR036508">
    <property type="entry name" value="Chitin-bd_dom_sf"/>
</dbReference>
<feature type="chain" id="PRO_5009919152" evidence="1">
    <location>
        <begin position="21"/>
        <end position="51"/>
    </location>
</feature>
<dbReference type="Pfam" id="PF01607">
    <property type="entry name" value="CBM_14"/>
    <property type="match status" value="1"/>
</dbReference>
<dbReference type="GO" id="GO:0005576">
    <property type="term" value="C:extracellular region"/>
    <property type="evidence" value="ECO:0007669"/>
    <property type="project" value="InterPro"/>
</dbReference>
<dbReference type="SUPFAM" id="SSF57625">
    <property type="entry name" value="Invertebrate chitin-binding proteins"/>
    <property type="match status" value="1"/>
</dbReference>
<protein>
    <submittedName>
        <fullName evidence="3">Chitin binding Peritrophin-A domain-containing protein</fullName>
    </submittedName>
</protein>
<evidence type="ECO:0000313" key="4">
    <source>
        <dbReference type="Proteomes" id="UP000184040"/>
    </source>
</evidence>
<organism evidence="3 4">
    <name type="scientific">Palleronia salina</name>
    <dbReference type="NCBI Taxonomy" id="313368"/>
    <lineage>
        <taxon>Bacteria</taxon>
        <taxon>Pseudomonadati</taxon>
        <taxon>Pseudomonadota</taxon>
        <taxon>Alphaproteobacteria</taxon>
        <taxon>Rhodobacterales</taxon>
        <taxon>Roseobacteraceae</taxon>
        <taxon>Palleronia</taxon>
    </lineage>
</organism>
<dbReference type="STRING" id="313368.SAMN04488012_11441"/>
<keyword evidence="4" id="KW-1185">Reference proteome</keyword>
<accession>A0A1M6L5H7</accession>
<feature type="signal peptide" evidence="1">
    <location>
        <begin position="1"/>
        <end position="20"/>
    </location>
</feature>
<dbReference type="AlphaFoldDB" id="A0A1M6L5H7"/>
<name>A0A1M6L5H7_9RHOB</name>
<keyword evidence="1" id="KW-0732">Signal</keyword>
<gene>
    <name evidence="3" type="ORF">SAMN04488012_11441</name>
</gene>
<evidence type="ECO:0000256" key="1">
    <source>
        <dbReference type="SAM" id="SignalP"/>
    </source>
</evidence>
<evidence type="ECO:0000259" key="2">
    <source>
        <dbReference type="Pfam" id="PF01607"/>
    </source>
</evidence>
<dbReference type="Proteomes" id="UP000184040">
    <property type="component" value="Unassembled WGS sequence"/>
</dbReference>
<dbReference type="RefSeq" id="WP_139250894.1">
    <property type="nucleotide sequence ID" value="NZ_FQZA01000014.1"/>
</dbReference>
<reference evidence="3 4" key="1">
    <citation type="submission" date="2016-11" db="EMBL/GenBank/DDBJ databases">
        <authorList>
            <person name="Jaros S."/>
            <person name="Januszkiewicz K."/>
            <person name="Wedrychowicz H."/>
        </authorList>
    </citation>
    <scope>NUCLEOTIDE SEQUENCE [LARGE SCALE GENOMIC DNA]</scope>
    <source>
        <strain evidence="3 4">DSM 26892</strain>
    </source>
</reference>
<evidence type="ECO:0000313" key="3">
    <source>
        <dbReference type="EMBL" id="SHJ66450.1"/>
    </source>
</evidence>
<feature type="domain" description="Chitin-binding type-2" evidence="2">
    <location>
        <begin position="23"/>
        <end position="49"/>
    </location>
</feature>
<dbReference type="EMBL" id="FQZA01000014">
    <property type="protein sequence ID" value="SHJ66450.1"/>
    <property type="molecule type" value="Genomic_DNA"/>
</dbReference>